<dbReference type="InterPro" id="IPR010064">
    <property type="entry name" value="HK97-gp10_tail"/>
</dbReference>
<dbReference type="KEGG" id="dgg:DGI_2043"/>
<sequence>MGKLKAEVEVRIPPSFSVELLRLVNVAIDDAAMEIAVAIKASAKASTAFRDYKNTERENVYSKKHHKSGTMLRQSIKHKKSKFPDGGAIVYSAAPHAHLVEFGHALVEGRKFLPTYGQVIGHVKAHSYLRSSREEVMGQAAEAFAKSIGNKLRGA</sequence>
<dbReference type="STRING" id="1121448.DGI_2043"/>
<dbReference type="OrthoDB" id="8613246at2"/>
<dbReference type="EMBL" id="CP006585">
    <property type="protein sequence ID" value="AGW13812.1"/>
    <property type="molecule type" value="Genomic_DNA"/>
</dbReference>
<proteinExistence type="predicted"/>
<dbReference type="Proteomes" id="UP000016587">
    <property type="component" value="Chromosome"/>
</dbReference>
<name>T2GD20_MEGG1</name>
<dbReference type="PATRIC" id="fig|1121448.10.peg.1998"/>
<reference evidence="1 2" key="1">
    <citation type="journal article" date="2013" name="J. Bacteriol.">
        <title>Roles of HynAB and Ech, the only two hydrogenases found in the model sulfate reducer Desulfovibrio gigas.</title>
        <authorList>
            <person name="Morais-Silva F.O."/>
            <person name="Santos C.I."/>
            <person name="Rodrigues R."/>
            <person name="Pereira I.A."/>
            <person name="Rodrigues-Pousada C."/>
        </authorList>
    </citation>
    <scope>NUCLEOTIDE SEQUENCE [LARGE SCALE GENOMIC DNA]</scope>
    <source>
        <strain evidence="2">ATCC 19364 / DSM 1382 / NCIMB 9332 / VKM B-1759</strain>
    </source>
</reference>
<dbReference type="AlphaFoldDB" id="T2GD20"/>
<gene>
    <name evidence="1" type="ORF">DGI_2043</name>
</gene>
<dbReference type="RefSeq" id="WP_021760710.1">
    <property type="nucleotide sequence ID" value="NC_022444.1"/>
</dbReference>
<dbReference type="eggNOG" id="ENOG5031VSI">
    <property type="taxonomic scope" value="Bacteria"/>
</dbReference>
<evidence type="ECO:0000313" key="2">
    <source>
        <dbReference type="Proteomes" id="UP000016587"/>
    </source>
</evidence>
<dbReference type="HOGENOM" id="CLU_1692650_0_0_7"/>
<organism evidence="1 2">
    <name type="scientific">Megalodesulfovibrio gigas (strain ATCC 19364 / DSM 1382 / NCIMB 9332 / VKM B-1759)</name>
    <name type="common">Desulfovibrio gigas</name>
    <dbReference type="NCBI Taxonomy" id="1121448"/>
    <lineage>
        <taxon>Bacteria</taxon>
        <taxon>Pseudomonadati</taxon>
        <taxon>Thermodesulfobacteriota</taxon>
        <taxon>Desulfovibrionia</taxon>
        <taxon>Desulfovibrionales</taxon>
        <taxon>Desulfovibrionaceae</taxon>
        <taxon>Megalodesulfovibrio</taxon>
    </lineage>
</organism>
<evidence type="ECO:0008006" key="3">
    <source>
        <dbReference type="Google" id="ProtNLM"/>
    </source>
</evidence>
<dbReference type="Pfam" id="PF04883">
    <property type="entry name" value="HK97-gp10_like"/>
    <property type="match status" value="1"/>
</dbReference>
<reference evidence="2" key="2">
    <citation type="submission" date="2013-07" db="EMBL/GenBank/DDBJ databases">
        <authorList>
            <person name="Morais-Silva F.O."/>
            <person name="Rezende A.M."/>
            <person name="Pimentel C."/>
            <person name="Resende D.M."/>
            <person name="Santos C.I."/>
            <person name="Clemente C."/>
            <person name="de Oliveira L.M."/>
            <person name="da Silva S.M."/>
            <person name="Costa D.A."/>
            <person name="Varela-Raposo A."/>
            <person name="Horacio E.C.A."/>
            <person name="Matos M."/>
            <person name="Flores O."/>
            <person name="Ruiz J.C."/>
            <person name="Rodrigues-Pousada C."/>
        </authorList>
    </citation>
    <scope>NUCLEOTIDE SEQUENCE [LARGE SCALE GENOMIC DNA]</scope>
    <source>
        <strain evidence="2">ATCC 19364 / DSM 1382 / NCIMB 9332 / VKM B-1759</strain>
    </source>
</reference>
<keyword evidence="2" id="KW-1185">Reference proteome</keyword>
<protein>
    <recommendedName>
        <fullName evidence="3">Phage protein, HK97 gp10 family</fullName>
    </recommendedName>
</protein>
<evidence type="ECO:0000313" key="1">
    <source>
        <dbReference type="EMBL" id="AGW13812.1"/>
    </source>
</evidence>
<accession>T2GD20</accession>